<dbReference type="FunFam" id="1.20.1250.20:FF:000289">
    <property type="entry name" value="Acetyl-coenzyme A transporter 1"/>
    <property type="match status" value="1"/>
</dbReference>
<dbReference type="GO" id="GO:0035348">
    <property type="term" value="P:acetyl-CoA transmembrane transport"/>
    <property type="evidence" value="ECO:0007669"/>
    <property type="project" value="InterPro"/>
</dbReference>
<keyword evidence="3" id="KW-1133">Transmembrane helix</keyword>
<evidence type="ECO:0000313" key="6">
    <source>
        <dbReference type="Proteomes" id="UP000290189"/>
    </source>
</evidence>
<reference evidence="5 6" key="1">
    <citation type="submission" date="2018-03" db="EMBL/GenBank/DDBJ databases">
        <authorList>
            <person name="Fogelqvist J."/>
        </authorList>
    </citation>
    <scope>NUCLEOTIDE SEQUENCE [LARGE SCALE GENOMIC DNA]</scope>
</reference>
<comment type="subcellular location">
    <subcellularLocation>
        <location evidence="1">Membrane</location>
        <topology evidence="1">Multi-pass membrane protein</topology>
    </subcellularLocation>
</comment>
<evidence type="ECO:0000256" key="2">
    <source>
        <dbReference type="ARBA" id="ARBA00022692"/>
    </source>
</evidence>
<dbReference type="InterPro" id="IPR036259">
    <property type="entry name" value="MFS_trans_sf"/>
</dbReference>
<keyword evidence="5" id="KW-0496">Mitochondrion</keyword>
<dbReference type="EMBL" id="OVEO01000012">
    <property type="protein sequence ID" value="SPQ99528.1"/>
    <property type="molecule type" value="Genomic_DNA"/>
</dbReference>
<dbReference type="GO" id="GO:0016020">
    <property type="term" value="C:membrane"/>
    <property type="evidence" value="ECO:0007669"/>
    <property type="project" value="UniProtKB-SubCell"/>
</dbReference>
<keyword evidence="2" id="KW-0812">Transmembrane</keyword>
<keyword evidence="4" id="KW-0472">Membrane</keyword>
<gene>
    <name evidence="5" type="ORF">PLBR_LOCUS6743</name>
</gene>
<evidence type="ECO:0000256" key="3">
    <source>
        <dbReference type="ARBA" id="ARBA00022989"/>
    </source>
</evidence>
<evidence type="ECO:0000256" key="4">
    <source>
        <dbReference type="ARBA" id="ARBA00023136"/>
    </source>
</evidence>
<dbReference type="AlphaFoldDB" id="A0A3P3YH69"/>
<accession>A0A3P3YH69</accession>
<dbReference type="InterPro" id="IPR004752">
    <property type="entry name" value="AmpG_permease/AT-1"/>
</dbReference>
<dbReference type="InterPro" id="IPR024371">
    <property type="entry name" value="AcetylCoA_trans_1-like"/>
</dbReference>
<dbReference type="PANTHER" id="PTHR12778:SF9">
    <property type="entry name" value="ACETYL-COENZYME A TRANSPORTER 1"/>
    <property type="match status" value="1"/>
</dbReference>
<evidence type="ECO:0008006" key="7">
    <source>
        <dbReference type="Google" id="ProtNLM"/>
    </source>
</evidence>
<evidence type="ECO:0000313" key="5">
    <source>
        <dbReference type="EMBL" id="SPQ99528.1"/>
    </source>
</evidence>
<proteinExistence type="predicted"/>
<geneLocation type="mitochondrion" evidence="5"/>
<dbReference type="SUPFAM" id="SSF103473">
    <property type="entry name" value="MFS general substrate transporter"/>
    <property type="match status" value="1"/>
</dbReference>
<protein>
    <recommendedName>
        <fullName evidence="7">Major facilitator superfamily (MFS) profile domain-containing protein</fullName>
    </recommendedName>
</protein>
<organism evidence="5 6">
    <name type="scientific">Plasmodiophora brassicae</name>
    <name type="common">Clubroot disease agent</name>
    <dbReference type="NCBI Taxonomy" id="37360"/>
    <lineage>
        <taxon>Eukaryota</taxon>
        <taxon>Sar</taxon>
        <taxon>Rhizaria</taxon>
        <taxon>Endomyxa</taxon>
        <taxon>Phytomyxea</taxon>
        <taxon>Plasmodiophorida</taxon>
        <taxon>Plasmodiophoridae</taxon>
        <taxon>Plasmodiophora</taxon>
    </lineage>
</organism>
<dbReference type="Proteomes" id="UP000290189">
    <property type="component" value="Unassembled WGS sequence"/>
</dbReference>
<evidence type="ECO:0000256" key="1">
    <source>
        <dbReference type="ARBA" id="ARBA00004141"/>
    </source>
</evidence>
<dbReference type="GO" id="GO:0008521">
    <property type="term" value="F:acetyl-CoA transmembrane transporter activity"/>
    <property type="evidence" value="ECO:0007669"/>
    <property type="project" value="InterPro"/>
</dbReference>
<sequence>MATAIDEDEIRSLMAAGRGGDGGDEGAVAVPGSIMRDLHSIAILVLLYTIQGVPLGLTFGSVPFMLQSSSSYTDIGVFSFASYPYSLKLLWSPVVDSVFAPDKRKSWIVPIQIAVGILLVAFCDVIEGYVNVAGGAEHERNIRILTLMFFVVILLVATQDIAVDGWALTMLSEGNRGLASTCQSIGQNIGFFMSYTIFLALSSPSFCNRWLRTEPLAVGMTSLSSYMRLWGWIMVISTVLIWAFKSEADDSVKRSLTGVYYDIWNVIQLPAMRSLLVVLLTAKLAFSAADNVTVLKLVEKGFPRETMAFMVFLSFPFDILLPILISKWARAEGNAPLRAFVFAYPLRIVLTVVGAALVYVFPTDPSEHTTIFYICAFVVQVSYSFTSNAMFVALCTFFAEIADASIGGTYMTLLNTITNLGGTWPKFFVLACVDWFTVRSCDDPAGTDGSGQCPAQLDGYYVVCGLCAAYGIVWWLLMRSRIMAIQSMDKTVWRVQAVKHE</sequence>
<dbReference type="Pfam" id="PF13000">
    <property type="entry name" value="Acatn"/>
    <property type="match status" value="3"/>
</dbReference>
<dbReference type="PANTHER" id="PTHR12778">
    <property type="entry name" value="SOLUTE CARRIER FAMILY 33 ACETYL-COA TRANSPORTER -RELATED"/>
    <property type="match status" value="1"/>
</dbReference>
<name>A0A3P3YH69_PLABS</name>